<evidence type="ECO:0000256" key="4">
    <source>
        <dbReference type="ARBA" id="ARBA00022840"/>
    </source>
</evidence>
<dbReference type="GO" id="GO:0008821">
    <property type="term" value="F:crossover junction DNA endonuclease activity"/>
    <property type="evidence" value="ECO:0007669"/>
    <property type="project" value="TreeGrafter"/>
</dbReference>
<feature type="domain" description="RecA family profile 1" evidence="9">
    <location>
        <begin position="33"/>
        <end position="222"/>
    </location>
</feature>
<dbReference type="CDD" id="cd01393">
    <property type="entry name" value="RecA-like"/>
    <property type="match status" value="1"/>
</dbReference>
<keyword evidence="5" id="KW-0234">DNA repair</keyword>
<dbReference type="PROSITE" id="PS50162">
    <property type="entry name" value="RECA_2"/>
    <property type="match status" value="1"/>
</dbReference>
<protein>
    <recommendedName>
        <fullName evidence="7">DNA repair protein RAD51 homolog 3</fullName>
    </recommendedName>
</protein>
<dbReference type="OrthoDB" id="5957327at2759"/>
<evidence type="ECO:0000256" key="6">
    <source>
        <dbReference type="ARBA" id="ARBA00023242"/>
    </source>
</evidence>
<keyword evidence="6" id="KW-0539">Nucleus</keyword>
<evidence type="ECO:0000256" key="1">
    <source>
        <dbReference type="ARBA" id="ARBA00004123"/>
    </source>
</evidence>
<keyword evidence="3" id="KW-0227">DNA damage</keyword>
<proteinExistence type="predicted"/>
<evidence type="ECO:0000256" key="7">
    <source>
        <dbReference type="ARBA" id="ARBA00040674"/>
    </source>
</evidence>
<dbReference type="AlphaFoldDB" id="A0A8H7TGI2"/>
<reference evidence="10" key="1">
    <citation type="submission" date="2021-02" db="EMBL/GenBank/DDBJ databases">
        <title>Genome sequence Cadophora malorum strain M34.</title>
        <authorList>
            <person name="Stefanovic E."/>
            <person name="Vu D."/>
            <person name="Scully C."/>
            <person name="Dijksterhuis J."/>
            <person name="Roader J."/>
            <person name="Houbraken J."/>
        </authorList>
    </citation>
    <scope>NUCLEOTIDE SEQUENCE</scope>
    <source>
        <strain evidence="10">M34</strain>
    </source>
</reference>
<dbReference type="PANTHER" id="PTHR46239:SF1">
    <property type="entry name" value="DNA REPAIR PROTEIN RAD51 HOMOLOG 3"/>
    <property type="match status" value="1"/>
</dbReference>
<evidence type="ECO:0000256" key="3">
    <source>
        <dbReference type="ARBA" id="ARBA00022763"/>
    </source>
</evidence>
<dbReference type="Proteomes" id="UP000664132">
    <property type="component" value="Unassembled WGS sequence"/>
</dbReference>
<evidence type="ECO:0000256" key="8">
    <source>
        <dbReference type="SAM" id="MobiDB-lite"/>
    </source>
</evidence>
<dbReference type="InterPro" id="IPR020588">
    <property type="entry name" value="RecA_ATP-bd"/>
</dbReference>
<dbReference type="InterPro" id="IPR027417">
    <property type="entry name" value="P-loop_NTPase"/>
</dbReference>
<dbReference type="GO" id="GO:0000400">
    <property type="term" value="F:four-way junction DNA binding"/>
    <property type="evidence" value="ECO:0007669"/>
    <property type="project" value="TreeGrafter"/>
</dbReference>
<dbReference type="GO" id="GO:0140664">
    <property type="term" value="F:ATP-dependent DNA damage sensor activity"/>
    <property type="evidence" value="ECO:0007669"/>
    <property type="project" value="InterPro"/>
</dbReference>
<dbReference type="SUPFAM" id="SSF52540">
    <property type="entry name" value="P-loop containing nucleoside triphosphate hydrolases"/>
    <property type="match status" value="1"/>
</dbReference>
<feature type="region of interest" description="Disordered" evidence="8">
    <location>
        <begin position="309"/>
        <end position="443"/>
    </location>
</feature>
<dbReference type="GO" id="GO:0007131">
    <property type="term" value="P:reciprocal meiotic recombination"/>
    <property type="evidence" value="ECO:0007669"/>
    <property type="project" value="TreeGrafter"/>
</dbReference>
<dbReference type="GO" id="GO:0000707">
    <property type="term" value="P:meiotic DNA recombinase assembly"/>
    <property type="evidence" value="ECO:0007669"/>
    <property type="project" value="TreeGrafter"/>
</dbReference>
<dbReference type="EMBL" id="JAFJYH010000120">
    <property type="protein sequence ID" value="KAG4418802.1"/>
    <property type="molecule type" value="Genomic_DNA"/>
</dbReference>
<dbReference type="PANTHER" id="PTHR46239">
    <property type="entry name" value="DNA REPAIR PROTEIN RAD51 HOMOLOG 3 RAD51C"/>
    <property type="match status" value="1"/>
</dbReference>
<keyword evidence="2" id="KW-0547">Nucleotide-binding</keyword>
<name>A0A8H7TGI2_9HELO</name>
<evidence type="ECO:0000259" key="9">
    <source>
        <dbReference type="PROSITE" id="PS50162"/>
    </source>
</evidence>
<dbReference type="InterPro" id="IPR013632">
    <property type="entry name" value="Rad51_C"/>
</dbReference>
<dbReference type="GO" id="GO:0033065">
    <property type="term" value="C:Rad51C-XRCC3 complex"/>
    <property type="evidence" value="ECO:0007669"/>
    <property type="project" value="TreeGrafter"/>
</dbReference>
<comment type="caution">
    <text evidence="10">The sequence shown here is derived from an EMBL/GenBank/DDBJ whole genome shotgun (WGS) entry which is preliminary data.</text>
</comment>
<dbReference type="InterPro" id="IPR052093">
    <property type="entry name" value="HR_Repair_Mediator"/>
</dbReference>
<comment type="subcellular location">
    <subcellularLocation>
        <location evidence="1">Nucleus</location>
    </subcellularLocation>
</comment>
<dbReference type="GO" id="GO:0033063">
    <property type="term" value="C:Rad51B-Rad51C-Rad51D-XRCC2 complex"/>
    <property type="evidence" value="ECO:0007669"/>
    <property type="project" value="TreeGrafter"/>
</dbReference>
<keyword evidence="4" id="KW-0067">ATP-binding</keyword>
<dbReference type="GO" id="GO:0005524">
    <property type="term" value="F:ATP binding"/>
    <property type="evidence" value="ECO:0007669"/>
    <property type="project" value="UniProtKB-KW"/>
</dbReference>
<evidence type="ECO:0000313" key="10">
    <source>
        <dbReference type="EMBL" id="KAG4418802.1"/>
    </source>
</evidence>
<evidence type="ECO:0000313" key="11">
    <source>
        <dbReference type="Proteomes" id="UP000664132"/>
    </source>
</evidence>
<feature type="compositionally biased region" description="Acidic residues" evidence="8">
    <location>
        <begin position="392"/>
        <end position="415"/>
    </location>
</feature>
<accession>A0A8H7TGI2</accession>
<gene>
    <name evidence="10" type="ORF">IFR04_008084</name>
</gene>
<dbReference type="Pfam" id="PF08423">
    <property type="entry name" value="Rad51"/>
    <property type="match status" value="1"/>
</dbReference>
<evidence type="ECO:0000256" key="5">
    <source>
        <dbReference type="ARBA" id="ARBA00023204"/>
    </source>
</evidence>
<keyword evidence="11" id="KW-1185">Reference proteome</keyword>
<dbReference type="GO" id="GO:0005657">
    <property type="term" value="C:replication fork"/>
    <property type="evidence" value="ECO:0007669"/>
    <property type="project" value="TreeGrafter"/>
</dbReference>
<dbReference type="Gene3D" id="3.40.50.300">
    <property type="entry name" value="P-loop containing nucleotide triphosphate hydrolases"/>
    <property type="match status" value="1"/>
</dbReference>
<evidence type="ECO:0000256" key="2">
    <source>
        <dbReference type="ARBA" id="ARBA00022741"/>
    </source>
</evidence>
<sequence length="443" mass="46869">MDYNSIHGPGHSNFSSPIAHRMPTVSAAQALQDLRTSPTRSFSDAESLPGGVSRGMMTEIYGPPGVGKTAIGMQIAASALHGGEGVVWIDASHPISGSRLTQILTSHKPTTSNSAPSELATLSSLLSNFTHFSTPSLAHLLALLTHPTASNPPPNASLIVIDSFSTLITNAFPRSTDASGTPRKPGAPNPSARKFHILQHLISSLSKLATTRNIAIVVTSQCVTKMRPGAGAVLVPAVNATAWEQGLGCRLELMRDWGWEDEEGGMVDGVRLARVLKAEGVAVGGIRLVGFTIRETGLHSLSLPLTILPSQPTPQTHRHPIPPNAKTSTHTAASHNTNLPQKRKLSATDLEIPDSDAEDDEDYGWAEEDEEELPPPPPQWQGSEDALAPPIEENEGDEELLELGMGEGEDDEGDEAGNGGDGSGTARRLGKEVIDDSEDELAL</sequence>
<feature type="compositionally biased region" description="Polar residues" evidence="8">
    <location>
        <begin position="325"/>
        <end position="340"/>
    </location>
</feature>
<organism evidence="10 11">
    <name type="scientific">Cadophora malorum</name>
    <dbReference type="NCBI Taxonomy" id="108018"/>
    <lineage>
        <taxon>Eukaryota</taxon>
        <taxon>Fungi</taxon>
        <taxon>Dikarya</taxon>
        <taxon>Ascomycota</taxon>
        <taxon>Pezizomycotina</taxon>
        <taxon>Leotiomycetes</taxon>
        <taxon>Helotiales</taxon>
        <taxon>Ploettnerulaceae</taxon>
        <taxon>Cadophora</taxon>
    </lineage>
</organism>
<feature type="compositionally biased region" description="Acidic residues" evidence="8">
    <location>
        <begin position="351"/>
        <end position="373"/>
    </location>
</feature>